<dbReference type="GO" id="GO:0008270">
    <property type="term" value="F:zinc ion binding"/>
    <property type="evidence" value="ECO:0007669"/>
    <property type="project" value="UniProtKB-KW"/>
</dbReference>
<sequence length="983" mass="110591">MSLDSTVDDFVKKTIELLQLERDAEIQTTEAAQGSLSETEMQKRGICLRKLVVSSSSTGLGGRSLVKFEGSKAVQGLTEEGRLPAHRFSSGDIVKVSPSAPKGQQQVPIQKNDSDLQPATGVILRVSPTKITVAFDDFPDDLLSSGHTFSLFMMANEVTHNRMKEALETLRNIEGRDANQILSVMFGGHEARFDRQTTVEHIYNSGLNSSQRDAISFAMSARDVALIHGPPGTGKTTTVVELIIQLVSRGNRVLACAGSNVAVDNIVEKLSHWIHSEKQLKGKKFLRIGHPARLLPQVVEHSLDARIANDEGSDIVKDVRKEMNDIIRKMSKSRDKGERYRMRSDLSSLRRELVQREKRVIREIVGTSDVILTTNVGAADRHIQDMEFDVVIIDEAAQTIEASCWIPILKLKRGGTIILAGDPCQLGPTIKSEEAAKKGLQITLFDRLQSHHKNITRMLEVQYRMHEDIMTWPSRRLYDNRLTAHESNARHLLKDLPSVSTQTDTLSHVPLLFIDTAGCSYPEAEGADGESKSNENEAMLVKNHVEQLLHLGLREEQIAVISPYNAQVSMVKKFVSLKVEVGSVDGFQGREKEAIIISFVRSNEKGQIGFLSEDRRTNVALTRARRHLTVIGDSETLSVSPFLKDLIEYMYDKGQCVGGVDYMESSLPFLVQQNEGGEGGEVKTQSDVLSQLLGGKDTVTKKREPKKKEKKKQVKVEEKREKKEGKISESQDPSSLPTHLDETIEKFRTSDDITLTLPSSLNAFERRYIHELCERYSLGHQSKGEGENRHLVITKTEEKREAEERREEEKREREEVIKTEAAPLRVKKSSNLFENLKEEAIEEEEKEEEKRMEVEEREEETKEREKRAKEQLIEKKKVEAAKKVEKEENFLLKAMQANKECNFGHCTRPLSLINNTCQFCGKKFCASHVQAEVHGCGDAAKKKARGEWMKNGKAVVTGAPQKKPLKQEDRKVLSKILNKKVIA</sequence>
<dbReference type="GO" id="GO:0005737">
    <property type="term" value="C:cytoplasm"/>
    <property type="evidence" value="ECO:0007669"/>
    <property type="project" value="UniProtKB-SubCell"/>
</dbReference>
<evidence type="ECO:0000256" key="7">
    <source>
        <dbReference type="ARBA" id="ARBA00022771"/>
    </source>
</evidence>
<feature type="compositionally biased region" description="Basic residues" evidence="16">
    <location>
        <begin position="703"/>
        <end position="713"/>
    </location>
</feature>
<reference evidence="19 20" key="1">
    <citation type="journal article" date="2018" name="Genome Biol. Evol.">
        <title>Multiple Roots of Fruiting Body Formation in Amoebozoa.</title>
        <authorList>
            <person name="Hillmann F."/>
            <person name="Forbes G."/>
            <person name="Novohradska S."/>
            <person name="Ferling I."/>
            <person name="Riege K."/>
            <person name="Groth M."/>
            <person name="Westermann M."/>
            <person name="Marz M."/>
            <person name="Spaller T."/>
            <person name="Winckler T."/>
            <person name="Schaap P."/>
            <person name="Glockner G."/>
        </authorList>
    </citation>
    <scope>NUCLEOTIDE SEQUENCE [LARGE SCALE GENOMIC DNA]</scope>
    <source>
        <strain evidence="19 20">Jena</strain>
    </source>
</reference>
<dbReference type="InterPro" id="IPR035896">
    <property type="entry name" value="AN1-like_Znf"/>
</dbReference>
<dbReference type="InterPro" id="IPR050534">
    <property type="entry name" value="Coronavir_polyprotein_1ab"/>
</dbReference>
<dbReference type="SUPFAM" id="SSF118310">
    <property type="entry name" value="AN1-like Zinc finger"/>
    <property type="match status" value="1"/>
</dbReference>
<dbReference type="AlphaFoldDB" id="A0A2P6MTS5"/>
<dbReference type="Gene3D" id="3.30.1370.50">
    <property type="entry name" value="R3H-like domain"/>
    <property type="match status" value="1"/>
</dbReference>
<keyword evidence="20" id="KW-1185">Reference proteome</keyword>
<evidence type="ECO:0000256" key="5">
    <source>
        <dbReference type="ARBA" id="ARBA00022723"/>
    </source>
</evidence>
<dbReference type="Proteomes" id="UP000241769">
    <property type="component" value="Unassembled WGS sequence"/>
</dbReference>
<dbReference type="OrthoDB" id="6513042at2759"/>
<dbReference type="InParanoid" id="A0A2P6MTS5"/>
<keyword evidence="8" id="KW-0378">Hydrolase</keyword>
<dbReference type="InterPro" id="IPR048761">
    <property type="entry name" value="SMUBP-2_HCS1_1B"/>
</dbReference>
<feature type="domain" description="R3H" evidence="18">
    <location>
        <begin position="734"/>
        <end position="797"/>
    </location>
</feature>
<dbReference type="EMBL" id="MDYQ01000419">
    <property type="protein sequence ID" value="PRP75087.1"/>
    <property type="molecule type" value="Genomic_DNA"/>
</dbReference>
<dbReference type="GO" id="GO:0003723">
    <property type="term" value="F:RNA binding"/>
    <property type="evidence" value="ECO:0007669"/>
    <property type="project" value="UniProtKB-KW"/>
</dbReference>
<evidence type="ECO:0000256" key="16">
    <source>
        <dbReference type="SAM" id="MobiDB-lite"/>
    </source>
</evidence>
<dbReference type="InterPro" id="IPR036867">
    <property type="entry name" value="R3H_dom_sf"/>
</dbReference>
<dbReference type="InterPro" id="IPR000058">
    <property type="entry name" value="Znf_AN1"/>
</dbReference>
<dbReference type="SMART" id="SM00487">
    <property type="entry name" value="DEXDc"/>
    <property type="match status" value="1"/>
</dbReference>
<dbReference type="GO" id="GO:0016787">
    <property type="term" value="F:hydrolase activity"/>
    <property type="evidence" value="ECO:0007669"/>
    <property type="project" value="UniProtKB-KW"/>
</dbReference>
<gene>
    <name evidence="19" type="ORF">PROFUN_03923</name>
</gene>
<evidence type="ECO:0000256" key="4">
    <source>
        <dbReference type="ARBA" id="ARBA00022490"/>
    </source>
</evidence>
<name>A0A2P6MTS5_9EUKA</name>
<comment type="subcellular location">
    <subcellularLocation>
        <location evidence="2">Cytoplasm</location>
    </subcellularLocation>
    <subcellularLocation>
        <location evidence="1">Nucleus</location>
    </subcellularLocation>
</comment>
<evidence type="ECO:0000313" key="19">
    <source>
        <dbReference type="EMBL" id="PRP75087.1"/>
    </source>
</evidence>
<dbReference type="GO" id="GO:0043139">
    <property type="term" value="F:5'-3' DNA helicase activity"/>
    <property type="evidence" value="ECO:0007669"/>
    <property type="project" value="TreeGrafter"/>
</dbReference>
<evidence type="ECO:0000256" key="13">
    <source>
        <dbReference type="ARBA" id="ARBA00023242"/>
    </source>
</evidence>
<dbReference type="FunFam" id="3.30.1370.50:FF:000002">
    <property type="entry name" value="Immunoglobulin mu DNA-binding protein 2"/>
    <property type="match status" value="1"/>
</dbReference>
<dbReference type="CDD" id="cd02325">
    <property type="entry name" value="R3H"/>
    <property type="match status" value="1"/>
</dbReference>
<dbReference type="GO" id="GO:0005524">
    <property type="term" value="F:ATP binding"/>
    <property type="evidence" value="ECO:0007669"/>
    <property type="project" value="UniProtKB-KW"/>
</dbReference>
<keyword evidence="19" id="KW-0238">DNA-binding</keyword>
<evidence type="ECO:0000256" key="6">
    <source>
        <dbReference type="ARBA" id="ARBA00022741"/>
    </source>
</evidence>
<dbReference type="GO" id="GO:0003677">
    <property type="term" value="F:DNA binding"/>
    <property type="evidence" value="ECO:0007669"/>
    <property type="project" value="UniProtKB-KW"/>
</dbReference>
<feature type="region of interest" description="Disordered" evidence="16">
    <location>
        <begin position="92"/>
        <end position="112"/>
    </location>
</feature>
<keyword evidence="6" id="KW-0547">Nucleotide-binding</keyword>
<dbReference type="PANTHER" id="PTHR43788:SF8">
    <property type="entry name" value="DNA-BINDING PROTEIN SMUBP-2"/>
    <property type="match status" value="1"/>
</dbReference>
<evidence type="ECO:0000259" key="18">
    <source>
        <dbReference type="PROSITE" id="PS51061"/>
    </source>
</evidence>
<dbReference type="SMART" id="SM00393">
    <property type="entry name" value="R3H"/>
    <property type="match status" value="1"/>
</dbReference>
<dbReference type="CDD" id="cd18808">
    <property type="entry name" value="SF1_C_Upf1"/>
    <property type="match status" value="1"/>
</dbReference>
<keyword evidence="9" id="KW-0347">Helicase</keyword>
<evidence type="ECO:0000256" key="3">
    <source>
        <dbReference type="ARBA" id="ARBA00007913"/>
    </source>
</evidence>
<dbReference type="Gene3D" id="3.40.50.300">
    <property type="entry name" value="P-loop containing nucleotide triphosphate hydrolases"/>
    <property type="match status" value="2"/>
</dbReference>
<evidence type="ECO:0000256" key="8">
    <source>
        <dbReference type="ARBA" id="ARBA00022801"/>
    </source>
</evidence>
<feature type="domain" description="AN1-type" evidence="17">
    <location>
        <begin position="895"/>
        <end position="944"/>
    </location>
</feature>
<dbReference type="Gene3D" id="4.10.1110.10">
    <property type="entry name" value="AN1-like Zinc finger"/>
    <property type="match status" value="1"/>
</dbReference>
<comment type="caution">
    <text evidence="19">The sequence shown here is derived from an EMBL/GenBank/DDBJ whole genome shotgun (WGS) entry which is preliminary data.</text>
</comment>
<feature type="compositionally biased region" description="Polar residues" evidence="16">
    <location>
        <begin position="102"/>
        <end position="112"/>
    </location>
</feature>
<organism evidence="19 20">
    <name type="scientific">Planoprotostelium fungivorum</name>
    <dbReference type="NCBI Taxonomy" id="1890364"/>
    <lineage>
        <taxon>Eukaryota</taxon>
        <taxon>Amoebozoa</taxon>
        <taxon>Evosea</taxon>
        <taxon>Variosea</taxon>
        <taxon>Cavosteliida</taxon>
        <taxon>Cavosteliaceae</taxon>
        <taxon>Planoprotostelium</taxon>
    </lineage>
</organism>
<keyword evidence="7 15" id="KW-0863">Zinc-finger</keyword>
<evidence type="ECO:0000256" key="10">
    <source>
        <dbReference type="ARBA" id="ARBA00022833"/>
    </source>
</evidence>
<dbReference type="InterPro" id="IPR001374">
    <property type="entry name" value="R3H_dom"/>
</dbReference>
<dbReference type="SUPFAM" id="SSF82708">
    <property type="entry name" value="R3H domain"/>
    <property type="match status" value="1"/>
</dbReference>
<evidence type="ECO:0000256" key="14">
    <source>
        <dbReference type="ARBA" id="ARBA00048432"/>
    </source>
</evidence>
<evidence type="ECO:0000256" key="1">
    <source>
        <dbReference type="ARBA" id="ARBA00004123"/>
    </source>
</evidence>
<dbReference type="InterPro" id="IPR041679">
    <property type="entry name" value="DNA2/NAM7-like_C"/>
</dbReference>
<dbReference type="GO" id="GO:0005694">
    <property type="term" value="C:chromosome"/>
    <property type="evidence" value="ECO:0007669"/>
    <property type="project" value="UniProtKB-ARBA"/>
</dbReference>
<evidence type="ECO:0000256" key="11">
    <source>
        <dbReference type="ARBA" id="ARBA00022840"/>
    </source>
</evidence>
<keyword evidence="10" id="KW-0862">Zinc</keyword>
<evidence type="ECO:0000259" key="17">
    <source>
        <dbReference type="PROSITE" id="PS51039"/>
    </source>
</evidence>
<keyword evidence="12" id="KW-0694">RNA-binding</keyword>
<dbReference type="InterPro" id="IPR003593">
    <property type="entry name" value="AAA+_ATPase"/>
</dbReference>
<dbReference type="GO" id="GO:0005634">
    <property type="term" value="C:nucleus"/>
    <property type="evidence" value="ECO:0007669"/>
    <property type="project" value="UniProtKB-SubCell"/>
</dbReference>
<keyword evidence="11" id="KW-0067">ATP-binding</keyword>
<dbReference type="PROSITE" id="PS51061">
    <property type="entry name" value="R3H"/>
    <property type="match status" value="1"/>
</dbReference>
<evidence type="ECO:0000256" key="2">
    <source>
        <dbReference type="ARBA" id="ARBA00004496"/>
    </source>
</evidence>
<accession>A0A2P6MTS5</accession>
<dbReference type="InterPro" id="IPR004483">
    <property type="entry name" value="SMUBP-2/Hcs1-like"/>
</dbReference>
<keyword evidence="13" id="KW-0539">Nucleus</keyword>
<comment type="catalytic activity">
    <reaction evidence="14">
        <text>ATP + H2O = ADP + phosphate + H(+)</text>
        <dbReference type="Rhea" id="RHEA:13065"/>
        <dbReference type="ChEBI" id="CHEBI:15377"/>
        <dbReference type="ChEBI" id="CHEBI:15378"/>
        <dbReference type="ChEBI" id="CHEBI:30616"/>
        <dbReference type="ChEBI" id="CHEBI:43474"/>
        <dbReference type="ChEBI" id="CHEBI:456216"/>
        <dbReference type="EC" id="3.6.4.12"/>
    </reaction>
    <physiologicalReaction direction="left-to-right" evidence="14">
        <dbReference type="Rhea" id="RHEA:13066"/>
    </physiologicalReaction>
</comment>
<dbReference type="SMART" id="SM00382">
    <property type="entry name" value="AAA"/>
    <property type="match status" value="1"/>
</dbReference>
<dbReference type="Pfam" id="PF13086">
    <property type="entry name" value="AAA_11"/>
    <property type="match status" value="1"/>
</dbReference>
<feature type="compositionally biased region" description="Basic and acidic residues" evidence="16">
    <location>
        <begin position="714"/>
        <end position="729"/>
    </location>
</feature>
<dbReference type="FunFam" id="3.40.50.300:FF:000326">
    <property type="entry name" value="P-loop containing nucleoside triphosphate hydrolase"/>
    <property type="match status" value="1"/>
</dbReference>
<dbReference type="InterPro" id="IPR041677">
    <property type="entry name" value="DNA2/NAM7_AAA_11"/>
</dbReference>
<dbReference type="InterPro" id="IPR027417">
    <property type="entry name" value="P-loop_NTPase"/>
</dbReference>
<dbReference type="PROSITE" id="PS51039">
    <property type="entry name" value="ZF_AN1"/>
    <property type="match status" value="1"/>
</dbReference>
<proteinExistence type="inferred from homology"/>
<dbReference type="Pfam" id="PF01424">
    <property type="entry name" value="R3H"/>
    <property type="match status" value="1"/>
</dbReference>
<feature type="compositionally biased region" description="Basic and acidic residues" evidence="16">
    <location>
        <begin position="848"/>
        <end position="865"/>
    </location>
</feature>
<keyword evidence="4" id="KW-0963">Cytoplasm</keyword>
<dbReference type="InterPro" id="IPR014001">
    <property type="entry name" value="Helicase_ATP-bd"/>
</dbReference>
<evidence type="ECO:0000313" key="20">
    <source>
        <dbReference type="Proteomes" id="UP000241769"/>
    </source>
</evidence>
<comment type="similarity">
    <text evidence="3">Belongs to the DNA2/NAM7 helicase family.</text>
</comment>
<dbReference type="Pfam" id="PF01428">
    <property type="entry name" value="zf-AN1"/>
    <property type="match status" value="1"/>
</dbReference>
<dbReference type="NCBIfam" id="TIGR00376">
    <property type="entry name" value="IGHMBP2 family helicase"/>
    <property type="match status" value="1"/>
</dbReference>
<dbReference type="SUPFAM" id="SSF52540">
    <property type="entry name" value="P-loop containing nucleoside triphosphate hydrolases"/>
    <property type="match status" value="1"/>
</dbReference>
<evidence type="ECO:0000256" key="9">
    <source>
        <dbReference type="ARBA" id="ARBA00022806"/>
    </source>
</evidence>
<dbReference type="FunCoup" id="A0A2P6MTS5">
    <property type="interactions" value="174"/>
</dbReference>
<dbReference type="PANTHER" id="PTHR43788">
    <property type="entry name" value="DNA2/NAM7 HELICASE FAMILY MEMBER"/>
    <property type="match status" value="1"/>
</dbReference>
<dbReference type="STRING" id="1890364.A0A2P6MTS5"/>
<feature type="region of interest" description="Disordered" evidence="16">
    <location>
        <begin position="840"/>
        <end position="865"/>
    </location>
</feature>
<protein>
    <submittedName>
        <fullName evidence="19">DNA-binding protein SMUBP-2</fullName>
    </submittedName>
</protein>
<feature type="region of interest" description="Disordered" evidence="16">
    <location>
        <begin position="793"/>
        <end position="814"/>
    </location>
</feature>
<evidence type="ECO:0000256" key="12">
    <source>
        <dbReference type="ARBA" id="ARBA00022884"/>
    </source>
</evidence>
<keyword evidence="5" id="KW-0479">Metal-binding</keyword>
<dbReference type="Pfam" id="PF13087">
    <property type="entry name" value="AAA_12"/>
    <property type="match status" value="1"/>
</dbReference>
<feature type="region of interest" description="Disordered" evidence="16">
    <location>
        <begin position="696"/>
        <end position="739"/>
    </location>
</feature>
<dbReference type="CDD" id="cd18044">
    <property type="entry name" value="DEXXQc_SMUBP2"/>
    <property type="match status" value="1"/>
</dbReference>
<dbReference type="Pfam" id="PF21138">
    <property type="entry name" value="SMUBP-2_HCS1_1B"/>
    <property type="match status" value="1"/>
</dbReference>
<evidence type="ECO:0000256" key="15">
    <source>
        <dbReference type="PROSITE-ProRule" id="PRU00449"/>
    </source>
</evidence>
<dbReference type="InterPro" id="IPR047187">
    <property type="entry name" value="SF1_C_Upf1"/>
</dbReference>
<dbReference type="Gene3D" id="2.40.30.270">
    <property type="match status" value="1"/>
</dbReference>